<dbReference type="RefSeq" id="XP_013754862.1">
    <property type="nucleotide sequence ID" value="XM_013899408.1"/>
</dbReference>
<accession>A0A0L0DL34</accession>
<feature type="compositionally biased region" description="Polar residues" evidence="1">
    <location>
        <begin position="1"/>
        <end position="11"/>
    </location>
</feature>
<dbReference type="AlphaFoldDB" id="A0A0L0DL34"/>
<keyword evidence="3" id="KW-1185">Reference proteome</keyword>
<reference evidence="2 3" key="1">
    <citation type="submission" date="2010-05" db="EMBL/GenBank/DDBJ databases">
        <title>The Genome Sequence of Thecamonas trahens ATCC 50062.</title>
        <authorList>
            <consortium name="The Broad Institute Genome Sequencing Platform"/>
            <person name="Russ C."/>
            <person name="Cuomo C."/>
            <person name="Shea T."/>
            <person name="Young S.K."/>
            <person name="Zeng Q."/>
            <person name="Koehrsen M."/>
            <person name="Haas B."/>
            <person name="Borodovsky M."/>
            <person name="Guigo R."/>
            <person name="Alvarado L."/>
            <person name="Berlin A."/>
            <person name="Bochicchio J."/>
            <person name="Borenstein D."/>
            <person name="Chapman S."/>
            <person name="Chen Z."/>
            <person name="Freedman E."/>
            <person name="Gellesch M."/>
            <person name="Goldberg J."/>
            <person name="Griggs A."/>
            <person name="Gujja S."/>
            <person name="Heilman E."/>
            <person name="Heiman D."/>
            <person name="Hepburn T."/>
            <person name="Howarth C."/>
            <person name="Jen D."/>
            <person name="Larson L."/>
            <person name="Mehta T."/>
            <person name="Park D."/>
            <person name="Pearson M."/>
            <person name="Roberts A."/>
            <person name="Saif S."/>
            <person name="Shenoy N."/>
            <person name="Sisk P."/>
            <person name="Stolte C."/>
            <person name="Sykes S."/>
            <person name="Thomson T."/>
            <person name="Walk T."/>
            <person name="White J."/>
            <person name="Yandava C."/>
            <person name="Burger G."/>
            <person name="Gray M.W."/>
            <person name="Holland P.W.H."/>
            <person name="King N."/>
            <person name="Lang F.B.F."/>
            <person name="Roger A.J."/>
            <person name="Ruiz-Trillo I."/>
            <person name="Lander E."/>
            <person name="Nusbaum C."/>
        </authorList>
    </citation>
    <scope>NUCLEOTIDE SEQUENCE [LARGE SCALE GENOMIC DNA]</scope>
    <source>
        <strain evidence="2 3">ATCC 50062</strain>
    </source>
</reference>
<evidence type="ECO:0000256" key="1">
    <source>
        <dbReference type="SAM" id="MobiDB-lite"/>
    </source>
</evidence>
<dbReference type="GeneID" id="25567665"/>
<dbReference type="Proteomes" id="UP000054408">
    <property type="component" value="Unassembled WGS sequence"/>
</dbReference>
<evidence type="ECO:0000313" key="3">
    <source>
        <dbReference type="Proteomes" id="UP000054408"/>
    </source>
</evidence>
<protein>
    <submittedName>
        <fullName evidence="2">Uncharacterized protein</fullName>
    </submittedName>
</protein>
<proteinExistence type="predicted"/>
<evidence type="ECO:0000313" key="2">
    <source>
        <dbReference type="EMBL" id="KNC52970.1"/>
    </source>
</evidence>
<dbReference type="InterPro" id="IPR024211">
    <property type="entry name" value="DUF3841"/>
</dbReference>
<gene>
    <name evidence="2" type="ORF">AMSG_09141</name>
</gene>
<organism evidence="2 3">
    <name type="scientific">Thecamonas trahens ATCC 50062</name>
    <dbReference type="NCBI Taxonomy" id="461836"/>
    <lineage>
        <taxon>Eukaryota</taxon>
        <taxon>Apusozoa</taxon>
        <taxon>Apusomonadida</taxon>
        <taxon>Apusomonadidae</taxon>
        <taxon>Thecamonas</taxon>
    </lineage>
</organism>
<dbReference type="EMBL" id="GL349477">
    <property type="protein sequence ID" value="KNC52970.1"/>
    <property type="molecule type" value="Genomic_DNA"/>
</dbReference>
<feature type="region of interest" description="Disordered" evidence="1">
    <location>
        <begin position="1"/>
        <end position="21"/>
    </location>
</feature>
<sequence length="524" mass="56170">MASNTSYSPSQGGEGPPEPPLVDVYTQQVDAVWELLRNRGVVFGDAAEAIPSQDGFDSFAAGYEWMIAAMARRIPAASLNYPLWAWLSPPTYPATEPSVVIHARIPPDRLLVSDFAAWDQSVLYGFPVSPDGRPLDAADPDVPHCDIERSWEAIFIDTLPPPHGVNAQVVLDGLYLHEVVGVQRLPVVDATSPDAHQATVPPIGDAAAEMEDVEASRAAAGAAASTLCELRRSYEQRVCNALTAHSMVRDACVAIRDAAYLYMKERAEIGPPLDELLALTATPLDLPFSGRVGADPARLRAVWEGDTRVVPDADTVRTLLTHFHCFITRILAPDLVSLEHAALNDIATRCGWDLELLAKLHSADYPSGEELARMTRHRLTRAQNAMRAATGVSERDAWSHASRAAFAAVGGSLTAWEEQLESPHGPLAVPWIDAARLCTLIAANKTVRVLANLGIPLVTGVSGCTLRYMTFGGLIAPRVAPALIRAASLAFLVPTGAHTFYEVAAAATAAAGGRAALRYPRSHA</sequence>
<dbReference type="Pfam" id="PF12952">
    <property type="entry name" value="DUF3841"/>
    <property type="match status" value="1"/>
</dbReference>
<name>A0A0L0DL34_THETB</name>